<accession>A0A2P2JBK0</accession>
<sequence>MAVQCQTLSATGRLCCTLSIAFYTASFSQTGCVCSETSTYSIFATTVFASSISHCRCEEPEL</sequence>
<evidence type="ECO:0000313" key="1">
    <source>
        <dbReference type="EMBL" id="MBW90851.1"/>
    </source>
</evidence>
<dbReference type="EMBL" id="GGEC01010368">
    <property type="protein sequence ID" value="MBW90851.1"/>
    <property type="molecule type" value="Transcribed_RNA"/>
</dbReference>
<name>A0A2P2JBK0_RHIMU</name>
<organism evidence="1">
    <name type="scientific">Rhizophora mucronata</name>
    <name type="common">Asiatic mangrove</name>
    <dbReference type="NCBI Taxonomy" id="61149"/>
    <lineage>
        <taxon>Eukaryota</taxon>
        <taxon>Viridiplantae</taxon>
        <taxon>Streptophyta</taxon>
        <taxon>Embryophyta</taxon>
        <taxon>Tracheophyta</taxon>
        <taxon>Spermatophyta</taxon>
        <taxon>Magnoliopsida</taxon>
        <taxon>eudicotyledons</taxon>
        <taxon>Gunneridae</taxon>
        <taxon>Pentapetalae</taxon>
        <taxon>rosids</taxon>
        <taxon>fabids</taxon>
        <taxon>Malpighiales</taxon>
        <taxon>Rhizophoraceae</taxon>
        <taxon>Rhizophora</taxon>
    </lineage>
</organism>
<reference evidence="1" key="1">
    <citation type="submission" date="2018-02" db="EMBL/GenBank/DDBJ databases">
        <title>Rhizophora mucronata_Transcriptome.</title>
        <authorList>
            <person name="Meera S.P."/>
            <person name="Sreeshan A."/>
            <person name="Augustine A."/>
        </authorList>
    </citation>
    <scope>NUCLEOTIDE SEQUENCE</scope>
    <source>
        <tissue evidence="1">Leaf</tissue>
    </source>
</reference>
<protein>
    <submittedName>
        <fullName evidence="1">Uncharacterized protein</fullName>
    </submittedName>
</protein>
<proteinExistence type="predicted"/>
<dbReference type="AlphaFoldDB" id="A0A2P2JBK0"/>